<dbReference type="GO" id="GO:0046656">
    <property type="term" value="P:folic acid biosynthetic process"/>
    <property type="evidence" value="ECO:0007669"/>
    <property type="project" value="UniProtKB-KW"/>
</dbReference>
<dbReference type="NCBIfam" id="TIGR01499">
    <property type="entry name" value="folC"/>
    <property type="match status" value="1"/>
</dbReference>
<evidence type="ECO:0000256" key="5">
    <source>
        <dbReference type="ARBA" id="ARBA00011245"/>
    </source>
</evidence>
<comment type="caution">
    <text evidence="21">The sequence shown here is derived from an EMBL/GenBank/DDBJ whole genome shotgun (WGS) entry which is preliminary data.</text>
</comment>
<evidence type="ECO:0000256" key="10">
    <source>
        <dbReference type="ARBA" id="ARBA00022723"/>
    </source>
</evidence>
<keyword evidence="11 18" id="KW-0547">Nucleotide-binding</keyword>
<name>A0A7V7RNL8_9BACI</name>
<dbReference type="PIRSF" id="PIRSF001563">
    <property type="entry name" value="Folylpolyglu_synth"/>
    <property type="match status" value="1"/>
</dbReference>
<dbReference type="Gene3D" id="3.40.1190.10">
    <property type="entry name" value="Mur-like, catalytic domain"/>
    <property type="match status" value="1"/>
</dbReference>
<dbReference type="Pfam" id="PF08245">
    <property type="entry name" value="Mur_ligase_M"/>
    <property type="match status" value="1"/>
</dbReference>
<dbReference type="EMBL" id="WBOT01000002">
    <property type="protein sequence ID" value="KAB2334098.1"/>
    <property type="molecule type" value="Genomic_DNA"/>
</dbReference>
<reference evidence="21 22" key="1">
    <citation type="journal article" date="2014" name="Arch. Microbiol.">
        <title>Bacillus mesophilum sp. nov., strain IITR-54T, a novel 4-chlorobiphenyl dechlorinating bacterium.</title>
        <authorList>
            <person name="Manickam N."/>
            <person name="Singh N.K."/>
            <person name="Bajaj A."/>
            <person name="Kumar R.M."/>
            <person name="Kaur G."/>
            <person name="Kaur N."/>
            <person name="Bala M."/>
            <person name="Kumar A."/>
            <person name="Mayilraj S."/>
        </authorList>
    </citation>
    <scope>NUCLEOTIDE SEQUENCE [LARGE SCALE GENOMIC DNA]</scope>
    <source>
        <strain evidence="21 22">IITR-54</strain>
    </source>
</reference>
<evidence type="ECO:0000256" key="8">
    <source>
        <dbReference type="ARBA" id="ARBA00019357"/>
    </source>
</evidence>
<comment type="pathway">
    <text evidence="2">Cofactor biosynthesis; tetrahydrofolate biosynthesis; 7,8-dihydrofolate from 2-amino-4-hydroxy-6-hydroxymethyl-7,8-dihydropteridine diphosphate and 4-aminobenzoate: step 2/2.</text>
</comment>
<evidence type="ECO:0000256" key="11">
    <source>
        <dbReference type="ARBA" id="ARBA00022741"/>
    </source>
</evidence>
<keyword evidence="14" id="KW-0289">Folate biosynthesis</keyword>
<feature type="domain" description="Mur ligase central" evidence="20">
    <location>
        <begin position="46"/>
        <end position="274"/>
    </location>
</feature>
<evidence type="ECO:0000256" key="9">
    <source>
        <dbReference type="ARBA" id="ARBA00022598"/>
    </source>
</evidence>
<evidence type="ECO:0000256" key="2">
    <source>
        <dbReference type="ARBA" id="ARBA00004799"/>
    </source>
</evidence>
<keyword evidence="22" id="KW-1185">Reference proteome</keyword>
<dbReference type="InterPro" id="IPR013221">
    <property type="entry name" value="Mur_ligase_cen"/>
</dbReference>
<comment type="catalytic activity">
    <reaction evidence="16">
        <text>(6S)-5,6,7,8-tetrahydrofolyl-(gamma-L-Glu)(n) + L-glutamate + ATP = (6S)-5,6,7,8-tetrahydrofolyl-(gamma-L-Glu)(n+1) + ADP + phosphate + H(+)</text>
        <dbReference type="Rhea" id="RHEA:10580"/>
        <dbReference type="Rhea" id="RHEA-COMP:14738"/>
        <dbReference type="Rhea" id="RHEA-COMP:14740"/>
        <dbReference type="ChEBI" id="CHEBI:15378"/>
        <dbReference type="ChEBI" id="CHEBI:29985"/>
        <dbReference type="ChEBI" id="CHEBI:30616"/>
        <dbReference type="ChEBI" id="CHEBI:43474"/>
        <dbReference type="ChEBI" id="CHEBI:141005"/>
        <dbReference type="ChEBI" id="CHEBI:456216"/>
        <dbReference type="EC" id="6.3.2.17"/>
    </reaction>
</comment>
<dbReference type="RefSeq" id="WP_151573439.1">
    <property type="nucleotide sequence ID" value="NZ_WBOT01000002.1"/>
</dbReference>
<sequence>MFTSYEQALDWIHGRLRLGIKPGLKRMEWMLSKLGNPEKKIKTVHIGGTNGKGSTLTYLRCILQEAEYTVGSFTSPFFEQFNERISYNGKPISDEEILLLVNRILPLAEELEETELGGPTEFEVITVMAFEYFGHVQPADIALFEVGLGGRLDSTNVIEPLLSIITSIGLDHTSILGETYEEIAYEKAGIIKKNTPLITSVKEESAENVILKTASLQNAEVYQLGKTLAIQEHFSTAAGEQFSLKTAKNEYGQLDITMPGEHQVENASLAVMAAELLNLKGFLLEEHQIKQGLMKAYWPGRFERISEQPLIIVDGAHNNEGIQALTNELQKRYNNLQKRVIFAALSDKKLDKMIMQLDSVADTMTFVDFDFPRAAKASDLLNISSSHRKRAASDWKEAIRSEIRSLGKNEMLIITGSLYFLSEAKPYIIKSLNSLNIDVTKTF</sequence>
<evidence type="ECO:0000259" key="20">
    <source>
        <dbReference type="Pfam" id="PF08245"/>
    </source>
</evidence>
<dbReference type="SUPFAM" id="SSF53623">
    <property type="entry name" value="MurD-like peptide ligases, catalytic domain"/>
    <property type="match status" value="1"/>
</dbReference>
<dbReference type="InterPro" id="IPR001645">
    <property type="entry name" value="Folylpolyglutamate_synth"/>
</dbReference>
<comment type="cofactor">
    <cofactor evidence="1">
        <name>Mg(2+)</name>
        <dbReference type="ChEBI" id="CHEBI:18420"/>
    </cofactor>
</comment>
<dbReference type="PROSITE" id="PS01012">
    <property type="entry name" value="FOLYLPOLYGLU_SYNT_2"/>
    <property type="match status" value="1"/>
</dbReference>
<evidence type="ECO:0000256" key="14">
    <source>
        <dbReference type="ARBA" id="ARBA00022909"/>
    </source>
</evidence>
<organism evidence="21 22">
    <name type="scientific">Bacillus mesophilum</name>
    <dbReference type="NCBI Taxonomy" id="1071718"/>
    <lineage>
        <taxon>Bacteria</taxon>
        <taxon>Bacillati</taxon>
        <taxon>Bacillota</taxon>
        <taxon>Bacilli</taxon>
        <taxon>Bacillales</taxon>
        <taxon>Bacillaceae</taxon>
        <taxon>Bacillus</taxon>
    </lineage>
</organism>
<dbReference type="InterPro" id="IPR004101">
    <property type="entry name" value="Mur_ligase_C"/>
</dbReference>
<evidence type="ECO:0000256" key="1">
    <source>
        <dbReference type="ARBA" id="ARBA00001946"/>
    </source>
</evidence>
<dbReference type="PANTHER" id="PTHR11136:SF0">
    <property type="entry name" value="DIHYDROFOLATE SYNTHETASE-RELATED"/>
    <property type="match status" value="1"/>
</dbReference>
<evidence type="ECO:0000256" key="7">
    <source>
        <dbReference type="ARBA" id="ARBA00013025"/>
    </source>
</evidence>
<evidence type="ECO:0000313" key="22">
    <source>
        <dbReference type="Proteomes" id="UP000441354"/>
    </source>
</evidence>
<evidence type="ECO:0000256" key="16">
    <source>
        <dbReference type="ARBA" id="ARBA00047493"/>
    </source>
</evidence>
<dbReference type="AlphaFoldDB" id="A0A7V7RNL8"/>
<dbReference type="EC" id="6.3.2.17" evidence="7"/>
<dbReference type="PANTHER" id="PTHR11136">
    <property type="entry name" value="FOLYLPOLYGLUTAMATE SYNTHASE-RELATED"/>
    <property type="match status" value="1"/>
</dbReference>
<dbReference type="FunFam" id="3.40.1190.10:FF:000004">
    <property type="entry name" value="Dihydrofolate synthase/folylpolyglutamate synthase"/>
    <property type="match status" value="1"/>
</dbReference>
<dbReference type="InterPro" id="IPR036565">
    <property type="entry name" value="Mur-like_cat_sf"/>
</dbReference>
<comment type="similarity">
    <text evidence="4 18">Belongs to the folylpolyglutamate synthase family.</text>
</comment>
<dbReference type="Gene3D" id="3.90.190.20">
    <property type="entry name" value="Mur ligase, C-terminal domain"/>
    <property type="match status" value="1"/>
</dbReference>
<dbReference type="GO" id="GO:0005524">
    <property type="term" value="F:ATP binding"/>
    <property type="evidence" value="ECO:0007669"/>
    <property type="project" value="UniProtKB-KW"/>
</dbReference>
<gene>
    <name evidence="21" type="ORF">F7732_08460</name>
</gene>
<keyword evidence="10" id="KW-0479">Metal-binding</keyword>
<evidence type="ECO:0000256" key="13">
    <source>
        <dbReference type="ARBA" id="ARBA00022842"/>
    </source>
</evidence>
<dbReference type="EC" id="6.3.2.12" evidence="6"/>
<proteinExistence type="inferred from homology"/>
<keyword evidence="12 18" id="KW-0067">ATP-binding</keyword>
<protein>
    <recommendedName>
        <fullName evidence="8">Dihydrofolate synthase/folylpolyglutamate synthase</fullName>
        <ecNumber evidence="6">6.3.2.12</ecNumber>
        <ecNumber evidence="7">6.3.2.17</ecNumber>
    </recommendedName>
    <alternativeName>
        <fullName evidence="15">Tetrahydrofolylpolyglutamate synthase</fullName>
    </alternativeName>
</protein>
<evidence type="ECO:0000256" key="4">
    <source>
        <dbReference type="ARBA" id="ARBA00008276"/>
    </source>
</evidence>
<evidence type="ECO:0000256" key="18">
    <source>
        <dbReference type="PIRNR" id="PIRNR001563"/>
    </source>
</evidence>
<evidence type="ECO:0000256" key="12">
    <source>
        <dbReference type="ARBA" id="ARBA00022840"/>
    </source>
</evidence>
<evidence type="ECO:0000256" key="6">
    <source>
        <dbReference type="ARBA" id="ARBA00013023"/>
    </source>
</evidence>
<comment type="subunit">
    <text evidence="5">Monomer.</text>
</comment>
<dbReference type="OrthoDB" id="9809356at2"/>
<evidence type="ECO:0000259" key="19">
    <source>
        <dbReference type="Pfam" id="PF02875"/>
    </source>
</evidence>
<dbReference type="SUPFAM" id="SSF53244">
    <property type="entry name" value="MurD-like peptide ligases, peptide-binding domain"/>
    <property type="match status" value="1"/>
</dbReference>
<dbReference type="GO" id="GO:0008841">
    <property type="term" value="F:dihydrofolate synthase activity"/>
    <property type="evidence" value="ECO:0007669"/>
    <property type="project" value="UniProtKB-EC"/>
</dbReference>
<keyword evidence="9 18" id="KW-0436">Ligase</keyword>
<evidence type="ECO:0000256" key="3">
    <source>
        <dbReference type="ARBA" id="ARBA00005150"/>
    </source>
</evidence>
<dbReference type="Proteomes" id="UP000441354">
    <property type="component" value="Unassembled WGS sequence"/>
</dbReference>
<dbReference type="GO" id="GO:0046872">
    <property type="term" value="F:metal ion binding"/>
    <property type="evidence" value="ECO:0007669"/>
    <property type="project" value="UniProtKB-KW"/>
</dbReference>
<accession>A0A7V7RNL8</accession>
<evidence type="ECO:0000313" key="21">
    <source>
        <dbReference type="EMBL" id="KAB2334098.1"/>
    </source>
</evidence>
<dbReference type="Pfam" id="PF02875">
    <property type="entry name" value="Mur_ligase_C"/>
    <property type="match status" value="1"/>
</dbReference>
<keyword evidence="13" id="KW-0460">Magnesium</keyword>
<evidence type="ECO:0000256" key="17">
    <source>
        <dbReference type="ARBA" id="ARBA00049161"/>
    </source>
</evidence>
<evidence type="ECO:0000256" key="15">
    <source>
        <dbReference type="ARBA" id="ARBA00030592"/>
    </source>
</evidence>
<dbReference type="GO" id="GO:0005737">
    <property type="term" value="C:cytoplasm"/>
    <property type="evidence" value="ECO:0007669"/>
    <property type="project" value="TreeGrafter"/>
</dbReference>
<feature type="domain" description="Mur ligase C-terminal" evidence="19">
    <location>
        <begin position="300"/>
        <end position="417"/>
    </location>
</feature>
<comment type="pathway">
    <text evidence="3">Cofactor biosynthesis; tetrahydrofolylpolyglutamate biosynthesis.</text>
</comment>
<dbReference type="InterPro" id="IPR018109">
    <property type="entry name" value="Folylpolyglutamate_synth_CS"/>
</dbReference>
<dbReference type="GO" id="GO:0004326">
    <property type="term" value="F:tetrahydrofolylpolyglutamate synthase activity"/>
    <property type="evidence" value="ECO:0007669"/>
    <property type="project" value="UniProtKB-EC"/>
</dbReference>
<comment type="catalytic activity">
    <reaction evidence="17">
        <text>7,8-dihydropteroate + L-glutamate + ATP = 7,8-dihydrofolate + ADP + phosphate + H(+)</text>
        <dbReference type="Rhea" id="RHEA:23584"/>
        <dbReference type="ChEBI" id="CHEBI:15378"/>
        <dbReference type="ChEBI" id="CHEBI:17839"/>
        <dbReference type="ChEBI" id="CHEBI:29985"/>
        <dbReference type="ChEBI" id="CHEBI:30616"/>
        <dbReference type="ChEBI" id="CHEBI:43474"/>
        <dbReference type="ChEBI" id="CHEBI:57451"/>
        <dbReference type="ChEBI" id="CHEBI:456216"/>
        <dbReference type="EC" id="6.3.2.12"/>
    </reaction>
</comment>
<dbReference type="InterPro" id="IPR036615">
    <property type="entry name" value="Mur_ligase_C_dom_sf"/>
</dbReference>